<sequence>MQLFELEFNPVSFAALLGFLAVGAYILTLLPTTLKIVFPATTKSGIPKWLLKYRRWIGLLSFGLAVGHAYIYFKQRNFDLLDIKTYWFYFQGVSTLTIFTLLAITSNNWSMKKLKKNWKKLQQLTYLAMFLLTWHIWAIMAHHWTYLTPIGMMAMLMIIVLFLYRKWIVQHQAKKRVAQ</sequence>
<dbReference type="GO" id="GO:0016679">
    <property type="term" value="F:oxidoreductase activity, acting on diphenols and related substances as donors"/>
    <property type="evidence" value="ECO:0007669"/>
    <property type="project" value="TreeGrafter"/>
</dbReference>
<evidence type="ECO:0000256" key="4">
    <source>
        <dbReference type="ARBA" id="ARBA00022989"/>
    </source>
</evidence>
<keyword evidence="5" id="KW-0408">Iron</keyword>
<feature type="transmembrane region" description="Helical" evidence="7">
    <location>
        <begin position="12"/>
        <end position="34"/>
    </location>
</feature>
<evidence type="ECO:0000256" key="1">
    <source>
        <dbReference type="ARBA" id="ARBA00004141"/>
    </source>
</evidence>
<feature type="transmembrane region" description="Helical" evidence="7">
    <location>
        <begin position="55"/>
        <end position="73"/>
    </location>
</feature>
<keyword evidence="2" id="KW-0813">Transport</keyword>
<organism evidence="9 10">
    <name type="scientific">Planktothrix agardhii CCAP 1459/11A</name>
    <dbReference type="NCBI Taxonomy" id="282420"/>
    <lineage>
        <taxon>Bacteria</taxon>
        <taxon>Bacillati</taxon>
        <taxon>Cyanobacteriota</taxon>
        <taxon>Cyanophyceae</taxon>
        <taxon>Oscillatoriophycideae</taxon>
        <taxon>Oscillatoriales</taxon>
        <taxon>Microcoleaceae</taxon>
        <taxon>Planktothrix</taxon>
    </lineage>
</organism>
<keyword evidence="3 7" id="KW-0812">Transmembrane</keyword>
<protein>
    <submittedName>
        <fullName evidence="9">Ferric reductase-like transmembrane component-like protein</fullName>
    </submittedName>
</protein>
<proteinExistence type="predicted"/>
<gene>
    <name evidence="9" type="ORF">PA905_32080</name>
</gene>
<keyword evidence="6 7" id="KW-0472">Membrane</keyword>
<evidence type="ECO:0000256" key="6">
    <source>
        <dbReference type="ARBA" id="ARBA00023136"/>
    </source>
</evidence>
<dbReference type="GO" id="GO:0010181">
    <property type="term" value="F:FMN binding"/>
    <property type="evidence" value="ECO:0007669"/>
    <property type="project" value="TreeGrafter"/>
</dbReference>
<feature type="transmembrane region" description="Helical" evidence="7">
    <location>
        <begin position="124"/>
        <end position="140"/>
    </location>
</feature>
<dbReference type="PANTHER" id="PTHR36964:SF1">
    <property type="entry name" value="PROTEIN-METHIONINE-SULFOXIDE REDUCTASE HEME-BINDING SUBUNIT MSRQ"/>
    <property type="match status" value="1"/>
</dbReference>
<evidence type="ECO:0000313" key="9">
    <source>
        <dbReference type="EMBL" id="GDZ95027.1"/>
    </source>
</evidence>
<keyword evidence="4 7" id="KW-1133">Transmembrane helix</keyword>
<dbReference type="EMBL" id="BJCD01000051">
    <property type="protein sequence ID" value="GDZ95027.1"/>
    <property type="molecule type" value="Genomic_DNA"/>
</dbReference>
<reference evidence="10" key="1">
    <citation type="submission" date="2019-02" db="EMBL/GenBank/DDBJ databases">
        <title>Draft genome sequence of Planktothrix agardhii NIES-905.</title>
        <authorList>
            <person name="Yamaguchi H."/>
            <person name="Suzuki S."/>
            <person name="Kawachi M."/>
        </authorList>
    </citation>
    <scope>NUCLEOTIDE SEQUENCE [LARGE SCALE GENOMIC DNA]</scope>
    <source>
        <strain evidence="10">CCAP 1459/11A</strain>
    </source>
</reference>
<dbReference type="Pfam" id="PF01794">
    <property type="entry name" value="Ferric_reduct"/>
    <property type="match status" value="1"/>
</dbReference>
<feature type="transmembrane region" description="Helical" evidence="7">
    <location>
        <begin position="146"/>
        <end position="164"/>
    </location>
</feature>
<dbReference type="PANTHER" id="PTHR36964">
    <property type="entry name" value="PROTEIN-METHIONINE-SULFOXIDE REDUCTASE HEME-BINDING SUBUNIT MSRQ"/>
    <property type="match status" value="1"/>
</dbReference>
<feature type="transmembrane region" description="Helical" evidence="7">
    <location>
        <begin position="85"/>
        <end position="104"/>
    </location>
</feature>
<dbReference type="RefSeq" id="WP_141295007.1">
    <property type="nucleotide sequence ID" value="NZ_BJCD01000051.1"/>
</dbReference>
<dbReference type="Proteomes" id="UP000299794">
    <property type="component" value="Unassembled WGS sequence"/>
</dbReference>
<dbReference type="GO" id="GO:0005886">
    <property type="term" value="C:plasma membrane"/>
    <property type="evidence" value="ECO:0007669"/>
    <property type="project" value="TreeGrafter"/>
</dbReference>
<evidence type="ECO:0000256" key="3">
    <source>
        <dbReference type="ARBA" id="ARBA00022692"/>
    </source>
</evidence>
<evidence type="ECO:0000256" key="2">
    <source>
        <dbReference type="ARBA" id="ARBA00022448"/>
    </source>
</evidence>
<comment type="caution">
    <text evidence="9">The sequence shown here is derived from an EMBL/GenBank/DDBJ whole genome shotgun (WGS) entry which is preliminary data.</text>
</comment>
<feature type="domain" description="Ferric oxidoreductase" evidence="8">
    <location>
        <begin position="17"/>
        <end position="132"/>
    </location>
</feature>
<evidence type="ECO:0000256" key="5">
    <source>
        <dbReference type="ARBA" id="ARBA00023004"/>
    </source>
</evidence>
<dbReference type="InterPro" id="IPR013130">
    <property type="entry name" value="Fe3_Rdtase_TM_dom"/>
</dbReference>
<accession>A0A4P6A1W8</accession>
<evidence type="ECO:0000256" key="7">
    <source>
        <dbReference type="SAM" id="Phobius"/>
    </source>
</evidence>
<comment type="subcellular location">
    <subcellularLocation>
        <location evidence="1">Membrane</location>
        <topology evidence="1">Multi-pass membrane protein</topology>
    </subcellularLocation>
</comment>
<dbReference type="InterPro" id="IPR022837">
    <property type="entry name" value="MsrQ-like"/>
</dbReference>
<evidence type="ECO:0000259" key="8">
    <source>
        <dbReference type="Pfam" id="PF01794"/>
    </source>
</evidence>
<dbReference type="AlphaFoldDB" id="A0A4P6A1W8"/>
<dbReference type="GO" id="GO:0020037">
    <property type="term" value="F:heme binding"/>
    <property type="evidence" value="ECO:0007669"/>
    <property type="project" value="TreeGrafter"/>
</dbReference>
<name>A0A4P6A1W8_PLAAG</name>
<evidence type="ECO:0000313" key="10">
    <source>
        <dbReference type="Proteomes" id="UP000299794"/>
    </source>
</evidence>